<dbReference type="Proteomes" id="UP001163046">
    <property type="component" value="Unassembled WGS sequence"/>
</dbReference>
<keyword evidence="10" id="KW-0472">Membrane</keyword>
<organism evidence="14 15">
    <name type="scientific">Desmophyllum pertusum</name>
    <dbReference type="NCBI Taxonomy" id="174260"/>
    <lineage>
        <taxon>Eukaryota</taxon>
        <taxon>Metazoa</taxon>
        <taxon>Cnidaria</taxon>
        <taxon>Anthozoa</taxon>
        <taxon>Hexacorallia</taxon>
        <taxon>Scleractinia</taxon>
        <taxon>Caryophylliina</taxon>
        <taxon>Caryophylliidae</taxon>
        <taxon>Desmophyllum</taxon>
    </lineage>
</organism>
<dbReference type="SMART" id="SM00060">
    <property type="entry name" value="FN3"/>
    <property type="match status" value="1"/>
</dbReference>
<dbReference type="GO" id="GO:0004713">
    <property type="term" value="F:protein tyrosine kinase activity"/>
    <property type="evidence" value="ECO:0007669"/>
    <property type="project" value="InterPro"/>
</dbReference>
<dbReference type="GO" id="GO:0010185">
    <property type="term" value="P:regulation of cellular defense response"/>
    <property type="evidence" value="ECO:0007669"/>
    <property type="project" value="UniProtKB-ARBA"/>
</dbReference>
<dbReference type="Gene3D" id="3.30.200.20">
    <property type="entry name" value="Phosphorylase Kinase, domain 1"/>
    <property type="match status" value="1"/>
</dbReference>
<proteinExistence type="inferred from homology"/>
<comment type="subunit">
    <text evidence="4">Homotrimer.</text>
</comment>
<dbReference type="InterPro" id="IPR011009">
    <property type="entry name" value="Kinase-like_dom_sf"/>
</dbReference>
<feature type="domain" description="F5/8 type C" evidence="12">
    <location>
        <begin position="1"/>
        <end position="72"/>
    </location>
</feature>
<dbReference type="Pfam" id="PF22633">
    <property type="entry name" value="F5_F8_type_C_2"/>
    <property type="match status" value="2"/>
</dbReference>
<dbReference type="GO" id="GO:0042806">
    <property type="term" value="F:fucose binding"/>
    <property type="evidence" value="ECO:0007669"/>
    <property type="project" value="UniProtKB-ARBA"/>
</dbReference>
<evidence type="ECO:0000256" key="10">
    <source>
        <dbReference type="SAM" id="Phobius"/>
    </source>
</evidence>
<evidence type="ECO:0000256" key="1">
    <source>
        <dbReference type="ARBA" id="ARBA00002219"/>
    </source>
</evidence>
<dbReference type="SMART" id="SM00607">
    <property type="entry name" value="FTP"/>
    <property type="match status" value="1"/>
</dbReference>
<evidence type="ECO:0008006" key="16">
    <source>
        <dbReference type="Google" id="ProtNLM"/>
    </source>
</evidence>
<dbReference type="SUPFAM" id="SSF49265">
    <property type="entry name" value="Fibronectin type III"/>
    <property type="match status" value="1"/>
</dbReference>
<dbReference type="EMBL" id="MU827814">
    <property type="protein sequence ID" value="KAJ7323437.1"/>
    <property type="molecule type" value="Genomic_DNA"/>
</dbReference>
<dbReference type="Pfam" id="PF00041">
    <property type="entry name" value="fn3"/>
    <property type="match status" value="1"/>
</dbReference>
<keyword evidence="9" id="KW-0675">Receptor</keyword>
<dbReference type="InterPro" id="IPR006585">
    <property type="entry name" value="FTP1"/>
</dbReference>
<dbReference type="SUPFAM" id="SSF49785">
    <property type="entry name" value="Galactose-binding domain-like"/>
    <property type="match status" value="3"/>
</dbReference>
<dbReference type="CDD" id="cd00063">
    <property type="entry name" value="FN3"/>
    <property type="match status" value="1"/>
</dbReference>
<dbReference type="InterPro" id="IPR051941">
    <property type="entry name" value="BG_Antigen-Binding_Lectin"/>
</dbReference>
<dbReference type="PROSITE" id="PS50853">
    <property type="entry name" value="FN3"/>
    <property type="match status" value="1"/>
</dbReference>
<comment type="function">
    <text evidence="1">Acts as a defensive agent. Recognizes blood group fucosylated oligosaccharides including A, B, H and Lewis B-type antigens. Does not recognize Lewis A antigen and has low affinity for monovalent haptens.</text>
</comment>
<dbReference type="InterPro" id="IPR036116">
    <property type="entry name" value="FN3_sf"/>
</dbReference>
<evidence type="ECO:0000256" key="2">
    <source>
        <dbReference type="ARBA" id="ARBA00004167"/>
    </source>
</evidence>
<keyword evidence="8" id="KW-1015">Disulfide bond</keyword>
<dbReference type="Pfam" id="PF07714">
    <property type="entry name" value="PK_Tyr_Ser-Thr"/>
    <property type="match status" value="1"/>
</dbReference>
<evidence type="ECO:0000259" key="11">
    <source>
        <dbReference type="PROSITE" id="PS50011"/>
    </source>
</evidence>
<dbReference type="PANTHER" id="PTHR45713">
    <property type="entry name" value="FTP DOMAIN-CONTAINING PROTEIN"/>
    <property type="match status" value="1"/>
</dbReference>
<keyword evidence="7" id="KW-0106">Calcium</keyword>
<feature type="transmembrane region" description="Helical" evidence="10">
    <location>
        <begin position="424"/>
        <end position="443"/>
    </location>
</feature>
<evidence type="ECO:0000256" key="8">
    <source>
        <dbReference type="ARBA" id="ARBA00023157"/>
    </source>
</evidence>
<feature type="domain" description="Protein kinase" evidence="11">
    <location>
        <begin position="475"/>
        <end position="637"/>
    </location>
</feature>
<dbReference type="InterPro" id="IPR008979">
    <property type="entry name" value="Galactose-bd-like_sf"/>
</dbReference>
<comment type="similarity">
    <text evidence="3">Belongs to the fucolectin family.</text>
</comment>
<dbReference type="GO" id="GO:0005524">
    <property type="term" value="F:ATP binding"/>
    <property type="evidence" value="ECO:0007669"/>
    <property type="project" value="InterPro"/>
</dbReference>
<keyword evidence="15" id="KW-1185">Reference proteome</keyword>
<evidence type="ECO:0000256" key="3">
    <source>
        <dbReference type="ARBA" id="ARBA00010147"/>
    </source>
</evidence>
<comment type="subcellular location">
    <subcellularLocation>
        <location evidence="2">Membrane</location>
        <topology evidence="2">Single-pass membrane protein</topology>
    </subcellularLocation>
</comment>
<gene>
    <name evidence="14" type="ORF">OS493_031636</name>
</gene>
<dbReference type="InterPro" id="IPR013783">
    <property type="entry name" value="Ig-like_fold"/>
</dbReference>
<keyword evidence="10" id="KW-1133">Transmembrane helix</keyword>
<sequence>MVSPGEKGEFISSMEMRFRIVSVVMLLIFNGNVDRNTTVKNILCNGIVARGLRIIAEEHHGNCCMRIELYGVPMTRDNLAQNKPTSQSSSYTDGKVFTDNSGYAVDGVKDTHFSKCTRTKLNSRGTADPWWRVNLEQWLPVSEVYILNRGDCCGKRLNGFEIRVDVALKRPAKQSSNRYGGVPERAVDGQMSTYFSDDSCTRTKPQTKPPWWRVDLGSSLPVAEVIVVNRACSGACAERLKGFEITIGDNSKYGGDLNPRCGGLHSLNSGETQTISCLPRLLGQFVFIRIPGVTVKKILSICEVEVYPKRRITNGKPSAPIIKNKESQVSGCDVYLRWSIPESNGCPLTKYRIYYTELQWSNEGDAWHKINVIADTRSLYLPSLKCNTEYVFAVTAWNEVGESDMSRVWSIKTIKVNNSIGRTVGIVVAVSAIIIIVVIIMCFRERRKQRETRNNRRSKSDIIPLLQKEIPPQRVVFMDELGRGAFGKVHKGVLMELPKVEVFFKPREERVDTKEERVVAIKVLLETAGEEGKEQFLQEIEFMKQIGSHRNVLSMIGYWVKSEPIMLILEYVPHGDLLQCLRNKRKQIKSKKSADVELIAEARDSSGGLRPDGATIEYNKLKGRKAEYKKENIPMKE</sequence>
<reference evidence="14" key="1">
    <citation type="submission" date="2023-01" db="EMBL/GenBank/DDBJ databases">
        <title>Genome assembly of the deep-sea coral Lophelia pertusa.</title>
        <authorList>
            <person name="Herrera S."/>
            <person name="Cordes E."/>
        </authorList>
    </citation>
    <scope>NUCLEOTIDE SEQUENCE</scope>
    <source>
        <strain evidence="14">USNM1676648</strain>
        <tissue evidence="14">Polyp</tissue>
    </source>
</reference>
<dbReference type="GO" id="GO:0016020">
    <property type="term" value="C:membrane"/>
    <property type="evidence" value="ECO:0007669"/>
    <property type="project" value="UniProtKB-SubCell"/>
</dbReference>
<dbReference type="SUPFAM" id="SSF56112">
    <property type="entry name" value="Protein kinase-like (PK-like)"/>
    <property type="match status" value="1"/>
</dbReference>
<comment type="caution">
    <text evidence="14">The sequence shown here is derived from an EMBL/GenBank/DDBJ whole genome shotgun (WGS) entry which is preliminary data.</text>
</comment>
<dbReference type="AlphaFoldDB" id="A0A9W9Y8G6"/>
<evidence type="ECO:0000256" key="5">
    <source>
        <dbReference type="ARBA" id="ARBA00022723"/>
    </source>
</evidence>
<feature type="domain" description="Fibronectin type-III" evidence="13">
    <location>
        <begin position="316"/>
        <end position="416"/>
    </location>
</feature>
<dbReference type="Gene3D" id="2.60.40.10">
    <property type="entry name" value="Immunoglobulins"/>
    <property type="match status" value="1"/>
</dbReference>
<evidence type="ECO:0000259" key="12">
    <source>
        <dbReference type="PROSITE" id="PS50022"/>
    </source>
</evidence>
<evidence type="ECO:0000313" key="14">
    <source>
        <dbReference type="EMBL" id="KAJ7323437.1"/>
    </source>
</evidence>
<dbReference type="OrthoDB" id="5981892at2759"/>
<dbReference type="PROSITE" id="PS50011">
    <property type="entry name" value="PROTEIN_KINASE_DOM"/>
    <property type="match status" value="1"/>
</dbReference>
<dbReference type="InterPro" id="IPR000719">
    <property type="entry name" value="Prot_kinase_dom"/>
</dbReference>
<evidence type="ECO:0000256" key="6">
    <source>
        <dbReference type="ARBA" id="ARBA00022734"/>
    </source>
</evidence>
<accession>A0A9W9Y8G6</accession>
<dbReference type="InterPro" id="IPR000421">
    <property type="entry name" value="FA58C"/>
</dbReference>
<dbReference type="Gene3D" id="2.60.120.260">
    <property type="entry name" value="Galactose-binding domain-like"/>
    <property type="match status" value="3"/>
</dbReference>
<keyword evidence="10" id="KW-0812">Transmembrane</keyword>
<name>A0A9W9Y8G6_9CNID</name>
<dbReference type="SMART" id="SM00219">
    <property type="entry name" value="TyrKc"/>
    <property type="match status" value="1"/>
</dbReference>
<keyword evidence="6" id="KW-0430">Lectin</keyword>
<evidence type="ECO:0000256" key="7">
    <source>
        <dbReference type="ARBA" id="ARBA00022837"/>
    </source>
</evidence>
<dbReference type="PROSITE" id="PS50022">
    <property type="entry name" value="FA58C_3"/>
    <property type="match status" value="1"/>
</dbReference>
<dbReference type="InterPro" id="IPR020635">
    <property type="entry name" value="Tyr_kinase_cat_dom"/>
</dbReference>
<evidence type="ECO:0000256" key="9">
    <source>
        <dbReference type="ARBA" id="ARBA00023170"/>
    </source>
</evidence>
<dbReference type="GO" id="GO:0046872">
    <property type="term" value="F:metal ion binding"/>
    <property type="evidence" value="ECO:0007669"/>
    <property type="project" value="UniProtKB-KW"/>
</dbReference>
<evidence type="ECO:0000256" key="4">
    <source>
        <dbReference type="ARBA" id="ARBA00011233"/>
    </source>
</evidence>
<dbReference type="InterPro" id="IPR003961">
    <property type="entry name" value="FN3_dom"/>
</dbReference>
<keyword evidence="5" id="KW-0479">Metal-binding</keyword>
<dbReference type="InterPro" id="IPR001245">
    <property type="entry name" value="Ser-Thr/Tyr_kinase_cat_dom"/>
</dbReference>
<dbReference type="PANTHER" id="PTHR45713:SF6">
    <property type="entry name" value="F5_8 TYPE C DOMAIN-CONTAINING PROTEIN"/>
    <property type="match status" value="1"/>
</dbReference>
<dbReference type="GO" id="GO:0001868">
    <property type="term" value="P:regulation of complement activation, lectin pathway"/>
    <property type="evidence" value="ECO:0007669"/>
    <property type="project" value="UniProtKB-ARBA"/>
</dbReference>
<evidence type="ECO:0000259" key="13">
    <source>
        <dbReference type="PROSITE" id="PS50853"/>
    </source>
</evidence>
<protein>
    <recommendedName>
        <fullName evidence="16">Receptor protein-tyrosine kinase</fullName>
    </recommendedName>
</protein>
<evidence type="ECO:0000313" key="15">
    <source>
        <dbReference type="Proteomes" id="UP001163046"/>
    </source>
</evidence>